<dbReference type="OMA" id="HHERILP"/>
<keyword evidence="5" id="KW-0808">Transferase</keyword>
<keyword evidence="6" id="KW-1185">Reference proteome</keyword>
<dbReference type="InterPro" id="IPR000719">
    <property type="entry name" value="Prot_kinase_dom"/>
</dbReference>
<evidence type="ECO:0000256" key="3">
    <source>
        <dbReference type="ARBA" id="ARBA00022840"/>
    </source>
</evidence>
<keyword evidence="5" id="KW-0418">Kinase</keyword>
<protein>
    <submittedName>
        <fullName evidence="5">Kinase-like protein</fullName>
    </submittedName>
</protein>
<dbReference type="SMART" id="SM00220">
    <property type="entry name" value="S_TKc"/>
    <property type="match status" value="1"/>
</dbReference>
<dbReference type="eggNOG" id="KOG0197">
    <property type="taxonomic scope" value="Eukaryota"/>
</dbReference>
<dbReference type="Pfam" id="PF07714">
    <property type="entry name" value="PK_Tyr_Ser-Thr"/>
    <property type="match status" value="1"/>
</dbReference>
<dbReference type="SUPFAM" id="SSF56112">
    <property type="entry name" value="Protein kinase-like (PK-like)"/>
    <property type="match status" value="1"/>
</dbReference>
<evidence type="ECO:0000259" key="4">
    <source>
        <dbReference type="PROSITE" id="PS50011"/>
    </source>
</evidence>
<evidence type="ECO:0000313" key="6">
    <source>
        <dbReference type="Proteomes" id="UP000006514"/>
    </source>
</evidence>
<dbReference type="KEGG" id="adl:AURDEDRAFT_103969"/>
<dbReference type="InterPro" id="IPR008271">
    <property type="entry name" value="Ser/Thr_kinase_AS"/>
</dbReference>
<organism evidence="5 6">
    <name type="scientific">Auricularia subglabra (strain TFB-10046 / SS5)</name>
    <name type="common">White-rot fungus</name>
    <name type="synonym">Auricularia delicata (strain TFB10046)</name>
    <dbReference type="NCBI Taxonomy" id="717982"/>
    <lineage>
        <taxon>Eukaryota</taxon>
        <taxon>Fungi</taxon>
        <taxon>Dikarya</taxon>
        <taxon>Basidiomycota</taxon>
        <taxon>Agaricomycotina</taxon>
        <taxon>Agaricomycetes</taxon>
        <taxon>Auriculariales</taxon>
        <taxon>Auriculariaceae</taxon>
        <taxon>Auricularia</taxon>
    </lineage>
</organism>
<keyword evidence="3" id="KW-0067">ATP-binding</keyword>
<dbReference type="PANTHER" id="PTHR44329:SF298">
    <property type="entry name" value="MIXED LINEAGE KINASE DOMAIN-LIKE PROTEIN"/>
    <property type="match status" value="1"/>
</dbReference>
<dbReference type="OrthoDB" id="6718656at2759"/>
<dbReference type="InterPro" id="IPR011009">
    <property type="entry name" value="Kinase-like_dom_sf"/>
</dbReference>
<dbReference type="InParanoid" id="J0WXQ3"/>
<evidence type="ECO:0000256" key="2">
    <source>
        <dbReference type="ARBA" id="ARBA00022741"/>
    </source>
</evidence>
<keyword evidence="2" id="KW-0547">Nucleotide-binding</keyword>
<dbReference type="GO" id="GO:0004674">
    <property type="term" value="F:protein serine/threonine kinase activity"/>
    <property type="evidence" value="ECO:0007669"/>
    <property type="project" value="TreeGrafter"/>
</dbReference>
<name>J0WXQ3_AURST</name>
<dbReference type="InterPro" id="IPR051681">
    <property type="entry name" value="Ser/Thr_Kinases-Pseudokinases"/>
</dbReference>
<reference evidence="6" key="1">
    <citation type="journal article" date="2012" name="Science">
        <title>The Paleozoic origin of enzymatic lignin decomposition reconstructed from 31 fungal genomes.</title>
        <authorList>
            <person name="Floudas D."/>
            <person name="Binder M."/>
            <person name="Riley R."/>
            <person name="Barry K."/>
            <person name="Blanchette R.A."/>
            <person name="Henrissat B."/>
            <person name="Martinez A.T."/>
            <person name="Otillar R."/>
            <person name="Spatafora J.W."/>
            <person name="Yadav J.S."/>
            <person name="Aerts A."/>
            <person name="Benoit I."/>
            <person name="Boyd A."/>
            <person name="Carlson A."/>
            <person name="Copeland A."/>
            <person name="Coutinho P.M."/>
            <person name="de Vries R.P."/>
            <person name="Ferreira P."/>
            <person name="Findley K."/>
            <person name="Foster B."/>
            <person name="Gaskell J."/>
            <person name="Glotzer D."/>
            <person name="Gorecki P."/>
            <person name="Heitman J."/>
            <person name="Hesse C."/>
            <person name="Hori C."/>
            <person name="Igarashi K."/>
            <person name="Jurgens J.A."/>
            <person name="Kallen N."/>
            <person name="Kersten P."/>
            <person name="Kohler A."/>
            <person name="Kuees U."/>
            <person name="Kumar T.K.A."/>
            <person name="Kuo A."/>
            <person name="LaButti K."/>
            <person name="Larrondo L.F."/>
            <person name="Lindquist E."/>
            <person name="Ling A."/>
            <person name="Lombard V."/>
            <person name="Lucas S."/>
            <person name="Lundell T."/>
            <person name="Martin R."/>
            <person name="McLaughlin D.J."/>
            <person name="Morgenstern I."/>
            <person name="Morin E."/>
            <person name="Murat C."/>
            <person name="Nagy L.G."/>
            <person name="Nolan M."/>
            <person name="Ohm R.A."/>
            <person name="Patyshakuliyeva A."/>
            <person name="Rokas A."/>
            <person name="Ruiz-Duenas F.J."/>
            <person name="Sabat G."/>
            <person name="Salamov A."/>
            <person name="Samejima M."/>
            <person name="Schmutz J."/>
            <person name="Slot J.C."/>
            <person name="St John F."/>
            <person name="Stenlid J."/>
            <person name="Sun H."/>
            <person name="Sun S."/>
            <person name="Syed K."/>
            <person name="Tsang A."/>
            <person name="Wiebenga A."/>
            <person name="Young D."/>
            <person name="Pisabarro A."/>
            <person name="Eastwood D.C."/>
            <person name="Martin F."/>
            <person name="Cullen D."/>
            <person name="Grigoriev I.V."/>
            <person name="Hibbett D.S."/>
        </authorList>
    </citation>
    <scope>NUCLEOTIDE SEQUENCE [LARGE SCALE GENOMIC DNA]</scope>
    <source>
        <strain evidence="6">TFB10046</strain>
    </source>
</reference>
<dbReference type="Gene3D" id="1.10.510.10">
    <property type="entry name" value="Transferase(Phosphotransferase) domain 1"/>
    <property type="match status" value="1"/>
</dbReference>
<dbReference type="PANTHER" id="PTHR44329">
    <property type="entry name" value="SERINE/THREONINE-PROTEIN KINASE TNNI3K-RELATED"/>
    <property type="match status" value="1"/>
</dbReference>
<dbReference type="PROSITE" id="PS00108">
    <property type="entry name" value="PROTEIN_KINASE_ST"/>
    <property type="match status" value="1"/>
</dbReference>
<dbReference type="PROSITE" id="PS50011">
    <property type="entry name" value="PROTEIN_KINASE_DOM"/>
    <property type="match status" value="1"/>
</dbReference>
<comment type="similarity">
    <text evidence="1">Belongs to the protein kinase superfamily. STE Ser/Thr protein kinase family. MAP kinase kinase kinase subfamily.</text>
</comment>
<dbReference type="InterPro" id="IPR036028">
    <property type="entry name" value="SH3-like_dom_sf"/>
</dbReference>
<dbReference type="EMBL" id="JH687770">
    <property type="protein sequence ID" value="EJD44575.1"/>
    <property type="molecule type" value="Genomic_DNA"/>
</dbReference>
<accession>J0WXQ3</accession>
<dbReference type="Proteomes" id="UP000006514">
    <property type="component" value="Unassembled WGS sequence"/>
</dbReference>
<evidence type="ECO:0000313" key="5">
    <source>
        <dbReference type="EMBL" id="EJD44575.1"/>
    </source>
</evidence>
<gene>
    <name evidence="5" type="ORF">AURDEDRAFT_103969</name>
</gene>
<dbReference type="FunCoup" id="J0WXQ3">
    <property type="interactions" value="70"/>
</dbReference>
<dbReference type="AlphaFoldDB" id="J0WXQ3"/>
<sequence>MNQSELSRWTHAASLGGIGRCVAKVDCVARSLHDLMFLKEEEIVVLEEIEYQSRYLGYCQGVVGRFRYKDVVFTTEIYRPSVPTSASLTDRPALIPLQSPVSQDALSNATVLIPFILNGDQASIFLRAGDYFSLGGSSTVYSATLRIETQAESVALKLIRARESEIDRQLVRREISTWSTIHHERILPFYGSCEIGLGQVALVSPLMANGNMSQYLRDNPSVDRLRLVIEVCEGLCYLHDDAGVVHGDLKCENVLVSPKGSALLGDFGLSTVIATTETVTATQIRNLNTLRYAAPELLLDAAFPDLPALPESGVSLSRSKTIFSDVYALGMLVYQTYTGAPPWAGASDVQVMVAIMAGHTPDRPEETKSQNLIPPALWAICGQVWQREPHQRPRSAAILNQLTGIQSTA</sequence>
<proteinExistence type="inferred from homology"/>
<feature type="domain" description="Protein kinase" evidence="4">
    <location>
        <begin position="126"/>
        <end position="405"/>
    </location>
</feature>
<dbReference type="SUPFAM" id="SSF50044">
    <property type="entry name" value="SH3-domain"/>
    <property type="match status" value="1"/>
</dbReference>
<dbReference type="GO" id="GO:0005524">
    <property type="term" value="F:ATP binding"/>
    <property type="evidence" value="ECO:0007669"/>
    <property type="project" value="UniProtKB-KW"/>
</dbReference>
<dbReference type="InterPro" id="IPR001245">
    <property type="entry name" value="Ser-Thr/Tyr_kinase_cat_dom"/>
</dbReference>
<evidence type="ECO:0000256" key="1">
    <source>
        <dbReference type="ARBA" id="ARBA00006529"/>
    </source>
</evidence>